<evidence type="ECO:0000313" key="4">
    <source>
        <dbReference type="EMBL" id="AYG82126.1"/>
    </source>
</evidence>
<dbReference type="Pfam" id="PF08240">
    <property type="entry name" value="ADH_N"/>
    <property type="match status" value="1"/>
</dbReference>
<organism evidence="4 5">
    <name type="scientific">Streptomyces hundungensis</name>
    <dbReference type="NCBI Taxonomy" id="1077946"/>
    <lineage>
        <taxon>Bacteria</taxon>
        <taxon>Bacillati</taxon>
        <taxon>Actinomycetota</taxon>
        <taxon>Actinomycetes</taxon>
        <taxon>Kitasatosporales</taxon>
        <taxon>Streptomycetaceae</taxon>
        <taxon>Streptomyces</taxon>
    </lineage>
</organism>
<reference evidence="4 5" key="1">
    <citation type="submission" date="2018-10" db="EMBL/GenBank/DDBJ databases">
        <title>Relationship between Morphology and Antimicrobial Activity in Streptomyces.</title>
        <authorList>
            <person name="Kang H.J."/>
            <person name="Kim S.B."/>
        </authorList>
    </citation>
    <scope>NUCLEOTIDE SEQUENCE [LARGE SCALE GENOMIC DNA]</scope>
    <source>
        <strain evidence="4 5">BH38</strain>
    </source>
</reference>
<accession>A0A387HE51</accession>
<protein>
    <submittedName>
        <fullName evidence="4">2-haloacrylate reductase</fullName>
        <ecNumber evidence="4">1.3.1.103</ecNumber>
    </submittedName>
</protein>
<dbReference type="Proteomes" id="UP000271554">
    <property type="component" value="Chromosome"/>
</dbReference>
<proteinExistence type="predicted"/>
<dbReference type="OrthoDB" id="3727682at2"/>
<dbReference type="Gene3D" id="3.40.50.720">
    <property type="entry name" value="NAD(P)-binding Rossmann-like Domain"/>
    <property type="match status" value="1"/>
</dbReference>
<evidence type="ECO:0000256" key="2">
    <source>
        <dbReference type="ARBA" id="ARBA00023002"/>
    </source>
</evidence>
<dbReference type="GO" id="GO:0070402">
    <property type="term" value="F:NADPH binding"/>
    <property type="evidence" value="ECO:0007669"/>
    <property type="project" value="TreeGrafter"/>
</dbReference>
<dbReference type="InterPro" id="IPR036291">
    <property type="entry name" value="NAD(P)-bd_dom_sf"/>
</dbReference>
<dbReference type="PANTHER" id="PTHR48106">
    <property type="entry name" value="QUINONE OXIDOREDUCTASE PIG3-RELATED"/>
    <property type="match status" value="1"/>
</dbReference>
<dbReference type="Pfam" id="PF13602">
    <property type="entry name" value="ADH_zinc_N_2"/>
    <property type="match status" value="1"/>
</dbReference>
<dbReference type="KEGG" id="shun:DWB77_04296"/>
<dbReference type="GO" id="GO:0102523">
    <property type="term" value="F:2-chloroacrylate reductase activity"/>
    <property type="evidence" value="ECO:0007669"/>
    <property type="project" value="UniProtKB-EC"/>
</dbReference>
<dbReference type="RefSeq" id="WP_120722758.1">
    <property type="nucleotide sequence ID" value="NZ_CP032698.1"/>
</dbReference>
<name>A0A387HE51_9ACTN</name>
<keyword evidence="1" id="KW-0521">NADP</keyword>
<sequence length="302" mass="31421">MEAILYERFGGPEVLALGEADKPRPGPGQVRVKVAAAGVNPVDYRIRNGWMRHQFPVTFPAIPGLEVAGTVDELGEGVTGFAVGDEVFGHADTGAYAEYALATQIVAKPAGLSWEQVVALPVAGETSERVLNQLELAEGETLLIHGAAGVVGSVGVQLAVARGATVIGTASPENHAFLRELGAIPLAYGEGLVERVREVAPQGIDAVYDAAGKGALPDSITLRGGTTSRIVTIADTGAAELGVVFSGDGTPDPKPYYEAHARLAVEGRLRIRHAETFPLADAVKALELSEGGHTRGKLVIQP</sequence>
<dbReference type="SMART" id="SM00829">
    <property type="entry name" value="PKS_ER"/>
    <property type="match status" value="1"/>
</dbReference>
<dbReference type="SUPFAM" id="SSF50129">
    <property type="entry name" value="GroES-like"/>
    <property type="match status" value="1"/>
</dbReference>
<dbReference type="EMBL" id="CP032698">
    <property type="protein sequence ID" value="AYG82126.1"/>
    <property type="molecule type" value="Genomic_DNA"/>
</dbReference>
<dbReference type="CDD" id="cd05289">
    <property type="entry name" value="MDR_like_2"/>
    <property type="match status" value="1"/>
</dbReference>
<gene>
    <name evidence="4" type="ORF">DWB77_04296</name>
</gene>
<dbReference type="Gene3D" id="3.90.180.10">
    <property type="entry name" value="Medium-chain alcohol dehydrogenases, catalytic domain"/>
    <property type="match status" value="1"/>
</dbReference>
<dbReference type="InterPro" id="IPR020843">
    <property type="entry name" value="ER"/>
</dbReference>
<dbReference type="SUPFAM" id="SSF51735">
    <property type="entry name" value="NAD(P)-binding Rossmann-fold domains"/>
    <property type="match status" value="1"/>
</dbReference>
<dbReference type="EC" id="1.3.1.103" evidence="4"/>
<dbReference type="GO" id="GO:0016651">
    <property type="term" value="F:oxidoreductase activity, acting on NAD(P)H"/>
    <property type="evidence" value="ECO:0007669"/>
    <property type="project" value="TreeGrafter"/>
</dbReference>
<keyword evidence="2 4" id="KW-0560">Oxidoreductase</keyword>
<evidence type="ECO:0000259" key="3">
    <source>
        <dbReference type="SMART" id="SM00829"/>
    </source>
</evidence>
<evidence type="ECO:0000256" key="1">
    <source>
        <dbReference type="ARBA" id="ARBA00022857"/>
    </source>
</evidence>
<dbReference type="InterPro" id="IPR011032">
    <property type="entry name" value="GroES-like_sf"/>
</dbReference>
<keyword evidence="5" id="KW-1185">Reference proteome</keyword>
<feature type="domain" description="Enoyl reductase (ER)" evidence="3">
    <location>
        <begin position="10"/>
        <end position="300"/>
    </location>
</feature>
<dbReference type="InterPro" id="IPR013154">
    <property type="entry name" value="ADH-like_N"/>
</dbReference>
<dbReference type="AlphaFoldDB" id="A0A387HE51"/>
<evidence type="ECO:0000313" key="5">
    <source>
        <dbReference type="Proteomes" id="UP000271554"/>
    </source>
</evidence>